<comment type="caution">
    <text evidence="1">The sequence shown here is derived from an EMBL/GenBank/DDBJ whole genome shotgun (WGS) entry which is preliminary data.</text>
</comment>
<sequence>MMLWINRILVFYSKGHLSYGIKIYRTHRVNNIDKDGKAYVNNIVHILDNYEKILGYFGEKG</sequence>
<dbReference type="RefSeq" id="WP_058491887.1">
    <property type="nucleotide sequence ID" value="NZ_CBCRUR010000041.1"/>
</dbReference>
<name>A0A0W1AL20_9GAMM</name>
<evidence type="ECO:0000313" key="1">
    <source>
        <dbReference type="EMBL" id="KTD81880.1"/>
    </source>
</evidence>
<proteinExistence type="predicted"/>
<protein>
    <submittedName>
        <fullName evidence="1">Uncharacterized protein</fullName>
    </submittedName>
</protein>
<dbReference type="PATRIC" id="fig|45076.6.peg.197"/>
<organism evidence="1 2">
    <name type="scientific">Legionella worsleiensis</name>
    <dbReference type="NCBI Taxonomy" id="45076"/>
    <lineage>
        <taxon>Bacteria</taxon>
        <taxon>Pseudomonadati</taxon>
        <taxon>Pseudomonadota</taxon>
        <taxon>Gammaproteobacteria</taxon>
        <taxon>Legionellales</taxon>
        <taxon>Legionellaceae</taxon>
        <taxon>Legionella</taxon>
    </lineage>
</organism>
<keyword evidence="2" id="KW-1185">Reference proteome</keyword>
<dbReference type="STRING" id="45076.Lwor_0183"/>
<evidence type="ECO:0000313" key="2">
    <source>
        <dbReference type="Proteomes" id="UP000054662"/>
    </source>
</evidence>
<gene>
    <name evidence="1" type="ORF">Lwor_0183</name>
</gene>
<dbReference type="Proteomes" id="UP000054662">
    <property type="component" value="Unassembled WGS sequence"/>
</dbReference>
<reference evidence="1 2" key="1">
    <citation type="submission" date="2015-11" db="EMBL/GenBank/DDBJ databases">
        <title>Genomic analysis of 38 Legionella species identifies large and diverse effector repertoires.</title>
        <authorList>
            <person name="Burstein D."/>
            <person name="Amaro F."/>
            <person name="Zusman T."/>
            <person name="Lifshitz Z."/>
            <person name="Cohen O."/>
            <person name="Gilbert J.A."/>
            <person name="Pupko T."/>
            <person name="Shuman H.A."/>
            <person name="Segal G."/>
        </authorList>
    </citation>
    <scope>NUCLEOTIDE SEQUENCE [LARGE SCALE GENOMIC DNA]</scope>
    <source>
        <strain evidence="1 2">ATCC 49508</strain>
    </source>
</reference>
<dbReference type="EMBL" id="LNZC01000002">
    <property type="protein sequence ID" value="KTD81880.1"/>
    <property type="molecule type" value="Genomic_DNA"/>
</dbReference>
<accession>A0A0W1AL20</accession>
<dbReference type="AlphaFoldDB" id="A0A0W1AL20"/>